<dbReference type="AlphaFoldDB" id="A0A451ARW2"/>
<accession>A0A451ARW2</accession>
<dbReference type="EMBL" id="CAADFZ010000008">
    <property type="protein sequence ID" value="VFK59674.1"/>
    <property type="molecule type" value="Genomic_DNA"/>
</dbReference>
<proteinExistence type="predicted"/>
<evidence type="ECO:0000313" key="2">
    <source>
        <dbReference type="EMBL" id="VFK59674.1"/>
    </source>
</evidence>
<name>A0A451ARW2_9GAMM</name>
<evidence type="ECO:0000256" key="1">
    <source>
        <dbReference type="SAM" id="MobiDB-lite"/>
    </source>
</evidence>
<organism evidence="3">
    <name type="scientific">Candidatus Kentrum sp. UNK</name>
    <dbReference type="NCBI Taxonomy" id="2126344"/>
    <lineage>
        <taxon>Bacteria</taxon>
        <taxon>Pseudomonadati</taxon>
        <taxon>Pseudomonadota</taxon>
        <taxon>Gammaproteobacteria</taxon>
        <taxon>Candidatus Kentrum</taxon>
    </lineage>
</organism>
<feature type="region of interest" description="Disordered" evidence="1">
    <location>
        <begin position="61"/>
        <end position="84"/>
    </location>
</feature>
<dbReference type="EMBL" id="CAADGD010000006">
    <property type="protein sequence ID" value="VFK68796.1"/>
    <property type="molecule type" value="Genomic_DNA"/>
</dbReference>
<reference evidence="3" key="1">
    <citation type="submission" date="2019-02" db="EMBL/GenBank/DDBJ databases">
        <authorList>
            <person name="Gruber-Vodicka R. H."/>
            <person name="Seah K. B. B."/>
        </authorList>
    </citation>
    <scope>NUCLEOTIDE SEQUENCE</scope>
    <source>
        <strain evidence="3">BECK_BY19</strain>
        <strain evidence="2">BECK_BY8</strain>
    </source>
</reference>
<protein>
    <submittedName>
        <fullName evidence="3">Uncharacterized protein</fullName>
    </submittedName>
</protein>
<sequence>MKYHFFRFSDFLIVLFRTFRESDYIRQGEKPCPRQLSIKIKNTEHKKPYHAPQLRKIGSVKEVASASSDSDTNDGRHSKALYTA</sequence>
<gene>
    <name evidence="2" type="ORF">BECKUNK1418G_GA0071005_100829</name>
    <name evidence="3" type="ORF">BECKUNK1418H_GA0071006_100626</name>
</gene>
<evidence type="ECO:0000313" key="3">
    <source>
        <dbReference type="EMBL" id="VFK68796.1"/>
    </source>
</evidence>